<dbReference type="CDD" id="cd08252">
    <property type="entry name" value="AL_MDR"/>
    <property type="match status" value="1"/>
</dbReference>
<evidence type="ECO:0000313" key="3">
    <source>
        <dbReference type="EMBL" id="ROV97568.1"/>
    </source>
</evidence>
<dbReference type="Pfam" id="PF08240">
    <property type="entry name" value="ADH_N"/>
    <property type="match status" value="1"/>
</dbReference>
<dbReference type="GO" id="GO:0008270">
    <property type="term" value="F:zinc ion binding"/>
    <property type="evidence" value="ECO:0007669"/>
    <property type="project" value="InterPro"/>
</dbReference>
<reference evidence="3 4" key="1">
    <citation type="submission" date="2015-09" db="EMBL/GenBank/DDBJ databases">
        <title>Host preference determinants of Valsa canker pathogens revealed by comparative genomics.</title>
        <authorList>
            <person name="Yin Z."/>
            <person name="Huang L."/>
        </authorList>
    </citation>
    <scope>NUCLEOTIDE SEQUENCE [LARGE SCALE GENOMIC DNA]</scope>
    <source>
        <strain evidence="3 4">YSFL</strain>
    </source>
</reference>
<keyword evidence="1" id="KW-0521">NADP</keyword>
<dbReference type="Proteomes" id="UP000284375">
    <property type="component" value="Unassembled WGS sequence"/>
</dbReference>
<dbReference type="GO" id="GO:0016491">
    <property type="term" value="F:oxidoreductase activity"/>
    <property type="evidence" value="ECO:0007669"/>
    <property type="project" value="InterPro"/>
</dbReference>
<dbReference type="SUPFAM" id="SSF50129">
    <property type="entry name" value="GroES-like"/>
    <property type="match status" value="1"/>
</dbReference>
<evidence type="ECO:0000313" key="4">
    <source>
        <dbReference type="Proteomes" id="UP000284375"/>
    </source>
</evidence>
<dbReference type="SUPFAM" id="SSF51735">
    <property type="entry name" value="NAD(P)-binding Rossmann-fold domains"/>
    <property type="match status" value="1"/>
</dbReference>
<sequence length="372" mass="40677">MAPTSNKDNTLMRAVGVSEYGAIEKLESRQIPRPPKPTGRQLLVRVKAVSVNPIDIKVRNGTYDDAPDYFERVRPLTREEPHFHVMGYDGAGVVAAAGPGVRHFGPGDEVYYLGNPLGQGCYAEEMLVDERHAGHKPGALDFVESAAMPLTYGTAYEAMVDRLGIAKGERAGVLIVNGGGGVGSVASQIARHVLELPVVVTTASRPETADFSRAMGATHVVNHREDMVQQIRGLGLPADVPLKYAFITSRTEQYIQPIGEVLATFGKVCSIVQAKFDMYGSQFMSKSLTFSWCWLCSGAYHGYVNDDEEKHHKWFEELARKIDRGTIKCHLTKRMKLTLEGLKEAHRQIEGGKGIGKMALGLEEDGAGEAFC</sequence>
<dbReference type="AlphaFoldDB" id="A0A423W2M4"/>
<comment type="caution">
    <text evidence="3">The sequence shown here is derived from an EMBL/GenBank/DDBJ whole genome shotgun (WGS) entry which is preliminary data.</text>
</comment>
<evidence type="ECO:0000256" key="1">
    <source>
        <dbReference type="ARBA" id="ARBA00022857"/>
    </source>
</evidence>
<evidence type="ECO:0000259" key="2">
    <source>
        <dbReference type="SMART" id="SM00829"/>
    </source>
</evidence>
<dbReference type="InterPro" id="IPR014182">
    <property type="entry name" value="ADH_Zn_typ-1"/>
</dbReference>
<dbReference type="InterPro" id="IPR036291">
    <property type="entry name" value="NAD(P)-bd_dom_sf"/>
</dbReference>
<dbReference type="EMBL" id="LJZO01000016">
    <property type="protein sequence ID" value="ROV97568.1"/>
    <property type="molecule type" value="Genomic_DNA"/>
</dbReference>
<protein>
    <recommendedName>
        <fullName evidence="2">Enoyl reductase (ER) domain-containing protein</fullName>
    </recommendedName>
</protein>
<dbReference type="OrthoDB" id="3509362at2759"/>
<dbReference type="InterPro" id="IPR020843">
    <property type="entry name" value="ER"/>
</dbReference>
<dbReference type="Gene3D" id="3.40.50.720">
    <property type="entry name" value="NAD(P)-binding Rossmann-like Domain"/>
    <property type="match status" value="1"/>
</dbReference>
<dbReference type="InterPro" id="IPR011032">
    <property type="entry name" value="GroES-like_sf"/>
</dbReference>
<dbReference type="PANTHER" id="PTHR44154">
    <property type="entry name" value="QUINONE OXIDOREDUCTASE"/>
    <property type="match status" value="1"/>
</dbReference>
<dbReference type="Gene3D" id="3.90.180.10">
    <property type="entry name" value="Medium-chain alcohol dehydrogenases, catalytic domain"/>
    <property type="match status" value="1"/>
</dbReference>
<accession>A0A423W2M4</accession>
<name>A0A423W2M4_CYTCH</name>
<gene>
    <name evidence="3" type="ORF">VSDG_04656</name>
</gene>
<dbReference type="Pfam" id="PF13602">
    <property type="entry name" value="ADH_zinc_N_2"/>
    <property type="match status" value="1"/>
</dbReference>
<keyword evidence="4" id="KW-1185">Reference proteome</keyword>
<dbReference type="InterPro" id="IPR051603">
    <property type="entry name" value="Zinc-ADH_QOR/CCCR"/>
</dbReference>
<dbReference type="InterPro" id="IPR013154">
    <property type="entry name" value="ADH-like_N"/>
</dbReference>
<dbReference type="PANTHER" id="PTHR44154:SF1">
    <property type="entry name" value="QUINONE OXIDOREDUCTASE"/>
    <property type="match status" value="1"/>
</dbReference>
<proteinExistence type="predicted"/>
<dbReference type="SMART" id="SM00829">
    <property type="entry name" value="PKS_ER"/>
    <property type="match status" value="1"/>
</dbReference>
<organism evidence="3 4">
    <name type="scientific">Cytospora chrysosperma</name>
    <name type="common">Cytospora canker fungus</name>
    <name type="synonym">Sphaeria chrysosperma</name>
    <dbReference type="NCBI Taxonomy" id="252740"/>
    <lineage>
        <taxon>Eukaryota</taxon>
        <taxon>Fungi</taxon>
        <taxon>Dikarya</taxon>
        <taxon>Ascomycota</taxon>
        <taxon>Pezizomycotina</taxon>
        <taxon>Sordariomycetes</taxon>
        <taxon>Sordariomycetidae</taxon>
        <taxon>Diaporthales</taxon>
        <taxon>Cytosporaceae</taxon>
        <taxon>Cytospora</taxon>
    </lineage>
</organism>
<dbReference type="STRING" id="252740.A0A423W2M4"/>
<feature type="domain" description="Enoyl reductase (ER)" evidence="2">
    <location>
        <begin position="21"/>
        <end position="360"/>
    </location>
</feature>